<dbReference type="InterPro" id="IPR001789">
    <property type="entry name" value="Sig_transdc_resp-reg_receiver"/>
</dbReference>
<dbReference type="InterPro" id="IPR050706">
    <property type="entry name" value="Cyclic-di-GMP_PDE-like"/>
</dbReference>
<protein>
    <submittedName>
        <fullName evidence="4">EAL domain-containing protein</fullName>
    </submittedName>
</protein>
<dbReference type="PROSITE" id="PS50110">
    <property type="entry name" value="RESPONSE_REGULATORY"/>
    <property type="match status" value="1"/>
</dbReference>
<feature type="domain" description="EAL" evidence="3">
    <location>
        <begin position="134"/>
        <end position="388"/>
    </location>
</feature>
<dbReference type="Pfam" id="PF00072">
    <property type="entry name" value="Response_reg"/>
    <property type="match status" value="1"/>
</dbReference>
<dbReference type="EMBL" id="SADE01000001">
    <property type="protein sequence ID" value="RVU38731.1"/>
    <property type="molecule type" value="Genomic_DNA"/>
</dbReference>
<dbReference type="PROSITE" id="PS50883">
    <property type="entry name" value="EAL"/>
    <property type="match status" value="1"/>
</dbReference>
<comment type="caution">
    <text evidence="4">The sequence shown here is derived from an EMBL/GenBank/DDBJ whole genome shotgun (WGS) entry which is preliminary data.</text>
</comment>
<dbReference type="PANTHER" id="PTHR33121">
    <property type="entry name" value="CYCLIC DI-GMP PHOSPHODIESTERASE PDEF"/>
    <property type="match status" value="1"/>
</dbReference>
<dbReference type="SMART" id="SM00052">
    <property type="entry name" value="EAL"/>
    <property type="match status" value="1"/>
</dbReference>
<dbReference type="AlphaFoldDB" id="A0A3S2ZBF0"/>
<evidence type="ECO:0000256" key="1">
    <source>
        <dbReference type="PROSITE-ProRule" id="PRU00169"/>
    </source>
</evidence>
<dbReference type="SUPFAM" id="SSF141868">
    <property type="entry name" value="EAL domain-like"/>
    <property type="match status" value="1"/>
</dbReference>
<keyword evidence="5" id="KW-1185">Reference proteome</keyword>
<dbReference type="CDD" id="cd01948">
    <property type="entry name" value="EAL"/>
    <property type="match status" value="1"/>
</dbReference>
<dbReference type="GO" id="GO:0000160">
    <property type="term" value="P:phosphorelay signal transduction system"/>
    <property type="evidence" value="ECO:0007669"/>
    <property type="project" value="InterPro"/>
</dbReference>
<feature type="domain" description="Response regulatory" evidence="2">
    <location>
        <begin position="3"/>
        <end position="118"/>
    </location>
</feature>
<dbReference type="SUPFAM" id="SSF52172">
    <property type="entry name" value="CheY-like"/>
    <property type="match status" value="1"/>
</dbReference>
<accession>A0A3S2ZBF0</accession>
<reference evidence="5" key="1">
    <citation type="submission" date="2019-01" db="EMBL/GenBank/DDBJ databases">
        <title>Gri0909 isolated from a small marine red alga.</title>
        <authorList>
            <person name="Kim J."/>
            <person name="Jeong S.E."/>
            <person name="Jeon C.O."/>
        </authorList>
    </citation>
    <scope>NUCLEOTIDE SEQUENCE [LARGE SCALE GENOMIC DNA]</scope>
    <source>
        <strain evidence="5">Gri0909</strain>
    </source>
</reference>
<dbReference type="PANTHER" id="PTHR33121:SF71">
    <property type="entry name" value="OXYGEN SENSOR PROTEIN DOSP"/>
    <property type="match status" value="1"/>
</dbReference>
<keyword evidence="1" id="KW-0597">Phosphoprotein</keyword>
<evidence type="ECO:0000313" key="5">
    <source>
        <dbReference type="Proteomes" id="UP000287447"/>
    </source>
</evidence>
<dbReference type="SMART" id="SM00448">
    <property type="entry name" value="REC"/>
    <property type="match status" value="1"/>
</dbReference>
<sequence>MYKILAADNDRMTLNAINRIAGRQFDVLTTHCGETGLTLLQNHGDICAVICDMSMQDMPGLEFLEKAKKIAPDVPRILLTGYIDADIMTDAINRASVYRFLAKPINAKRLLEVLDECVELKDRDNSTTPRAKHGRDLAEFLNSADADKEFNLVYQPRVCSATGDTKSIEALIRWNSPTLGQVSPAAFIPAAEKTGDIIWITEWALNAACATWTNWRDTQGRQMPLSVNISPVLFGDPRLVDTVSRVLKKTGFSPRSLQLEITEGLELHQHKTAAGTVAEIKKMGVRLSLDDFGTGYVSFAFLRSLGLDCLKVARKFVSKATTNPSEGAVLLAVRELGHRLGIKTIAEGIEDDVHANFVRALGYDEMQGYHFSKPVPANELANWLRKHPAVV</sequence>
<dbReference type="InterPro" id="IPR001633">
    <property type="entry name" value="EAL_dom"/>
</dbReference>
<organism evidence="4 5">
    <name type="scientific">Hwanghaeella grinnelliae</name>
    <dbReference type="NCBI Taxonomy" id="2500179"/>
    <lineage>
        <taxon>Bacteria</taxon>
        <taxon>Pseudomonadati</taxon>
        <taxon>Pseudomonadota</taxon>
        <taxon>Alphaproteobacteria</taxon>
        <taxon>Rhodospirillales</taxon>
        <taxon>Rhodospirillaceae</taxon>
        <taxon>Hwanghaeella</taxon>
    </lineage>
</organism>
<feature type="modified residue" description="4-aspartylphosphate" evidence="1">
    <location>
        <position position="52"/>
    </location>
</feature>
<dbReference type="Pfam" id="PF00563">
    <property type="entry name" value="EAL"/>
    <property type="match status" value="1"/>
</dbReference>
<dbReference type="Gene3D" id="3.20.20.450">
    <property type="entry name" value="EAL domain"/>
    <property type="match status" value="1"/>
</dbReference>
<gene>
    <name evidence="4" type="ORF">EOI86_05525</name>
</gene>
<dbReference type="OrthoDB" id="7251575at2"/>
<dbReference type="InterPro" id="IPR035919">
    <property type="entry name" value="EAL_sf"/>
</dbReference>
<proteinExistence type="predicted"/>
<dbReference type="GO" id="GO:0071111">
    <property type="term" value="F:cyclic-guanylate-specific phosphodiesterase activity"/>
    <property type="evidence" value="ECO:0007669"/>
    <property type="project" value="InterPro"/>
</dbReference>
<dbReference type="Gene3D" id="3.40.50.2300">
    <property type="match status" value="1"/>
</dbReference>
<name>A0A3S2ZBF0_9PROT</name>
<evidence type="ECO:0000259" key="3">
    <source>
        <dbReference type="PROSITE" id="PS50883"/>
    </source>
</evidence>
<dbReference type="RefSeq" id="WP_127764103.1">
    <property type="nucleotide sequence ID" value="NZ_SADE01000001.1"/>
</dbReference>
<dbReference type="InterPro" id="IPR011006">
    <property type="entry name" value="CheY-like_superfamily"/>
</dbReference>
<evidence type="ECO:0000259" key="2">
    <source>
        <dbReference type="PROSITE" id="PS50110"/>
    </source>
</evidence>
<evidence type="ECO:0000313" key="4">
    <source>
        <dbReference type="EMBL" id="RVU38731.1"/>
    </source>
</evidence>
<dbReference type="Proteomes" id="UP000287447">
    <property type="component" value="Unassembled WGS sequence"/>
</dbReference>